<feature type="transmembrane region" description="Helical" evidence="7">
    <location>
        <begin position="201"/>
        <end position="227"/>
    </location>
</feature>
<keyword evidence="5 7" id="KW-0472">Membrane</keyword>
<feature type="transmembrane region" description="Helical" evidence="7">
    <location>
        <begin position="21"/>
        <end position="44"/>
    </location>
</feature>
<reference evidence="9 12" key="2">
    <citation type="submission" date="2024-01" db="EMBL/GenBank/DDBJ databases">
        <title>Genome mining of biosynthetic gene clusters to explore secondary metabolites of Streptomyces sp.</title>
        <authorList>
            <person name="Baig A."/>
            <person name="Ajitkumar Shintre N."/>
            <person name="Kumar H."/>
            <person name="Anbarasu A."/>
            <person name="Ramaiah S."/>
        </authorList>
    </citation>
    <scope>NUCLEOTIDE SEQUENCE [LARGE SCALE GENOMIC DNA]</scope>
    <source>
        <strain evidence="9 12">A01</strain>
    </source>
</reference>
<dbReference type="EMBL" id="JAYMRS010000001">
    <property type="protein sequence ID" value="MFB8767257.1"/>
    <property type="molecule type" value="Genomic_DNA"/>
</dbReference>
<feature type="transmembrane region" description="Helical" evidence="7">
    <location>
        <begin position="233"/>
        <end position="251"/>
    </location>
</feature>
<dbReference type="Proteomes" id="UP000467124">
    <property type="component" value="Unassembled WGS sequence"/>
</dbReference>
<feature type="transmembrane region" description="Helical" evidence="7">
    <location>
        <begin position="87"/>
        <end position="105"/>
    </location>
</feature>
<keyword evidence="12" id="KW-1185">Reference proteome</keyword>
<dbReference type="RefSeq" id="WP_042283329.1">
    <property type="nucleotide sequence ID" value="NZ_BAZE01000006.1"/>
</dbReference>
<proteinExistence type="inferred from homology"/>
<feature type="transmembrane region" description="Helical" evidence="7">
    <location>
        <begin position="289"/>
        <end position="306"/>
    </location>
</feature>
<reference evidence="10 11" key="1">
    <citation type="journal article" date="2019" name="Nat. Commun.">
        <title>The antimicrobial potential of Streptomyces from insect microbiomes.</title>
        <authorList>
            <person name="Chevrette M.G."/>
            <person name="Carlson C.M."/>
            <person name="Ortega H.E."/>
            <person name="Thomas C."/>
            <person name="Ananiev G.E."/>
            <person name="Barns K.J."/>
            <person name="Book A.J."/>
            <person name="Cagnazzo J."/>
            <person name="Carlos C."/>
            <person name="Flanigan W."/>
            <person name="Grubbs K.J."/>
            <person name="Horn H.A."/>
            <person name="Hoffmann F.M."/>
            <person name="Klassen J.L."/>
            <person name="Knack J.J."/>
            <person name="Lewin G.R."/>
            <person name="McDonald B.R."/>
            <person name="Muller L."/>
            <person name="Melo W.G.P."/>
            <person name="Pinto-Tomas A.A."/>
            <person name="Schmitz A."/>
            <person name="Wendt-Pienkowski E."/>
            <person name="Wildman S."/>
            <person name="Zhao M."/>
            <person name="Zhang F."/>
            <person name="Bugni T.S."/>
            <person name="Andes D.R."/>
            <person name="Pupo M.T."/>
            <person name="Currie C.R."/>
        </authorList>
    </citation>
    <scope>NUCLEOTIDE SEQUENCE [LARGE SCALE GENOMIC DNA]</scope>
    <source>
        <strain evidence="10 11">SID5840</strain>
    </source>
</reference>
<protein>
    <submittedName>
        <fullName evidence="10">EamA family transporter</fullName>
    </submittedName>
</protein>
<gene>
    <name evidence="10" type="ORF">GTW20_01480</name>
    <name evidence="9" type="ORF">VSQ78_06040</name>
</gene>
<feature type="region of interest" description="Disordered" evidence="6">
    <location>
        <begin position="1"/>
        <end position="20"/>
    </location>
</feature>
<accession>A0A7K2IMH2</accession>
<feature type="compositionally biased region" description="Polar residues" evidence="6">
    <location>
        <begin position="1"/>
        <end position="11"/>
    </location>
</feature>
<evidence type="ECO:0000256" key="7">
    <source>
        <dbReference type="SAM" id="Phobius"/>
    </source>
</evidence>
<evidence type="ECO:0000313" key="10">
    <source>
        <dbReference type="EMBL" id="MYR30974.1"/>
    </source>
</evidence>
<dbReference type="GeneID" id="91391992"/>
<feature type="transmembrane region" description="Helical" evidence="7">
    <location>
        <begin position="50"/>
        <end position="67"/>
    </location>
</feature>
<feature type="transmembrane region" description="Helical" evidence="7">
    <location>
        <begin position="263"/>
        <end position="283"/>
    </location>
</feature>
<feature type="transmembrane region" description="Helical" evidence="7">
    <location>
        <begin position="111"/>
        <end position="132"/>
    </location>
</feature>
<evidence type="ECO:0000313" key="12">
    <source>
        <dbReference type="Proteomes" id="UP001585053"/>
    </source>
</evidence>
<evidence type="ECO:0000256" key="5">
    <source>
        <dbReference type="ARBA" id="ARBA00023136"/>
    </source>
</evidence>
<evidence type="ECO:0000256" key="2">
    <source>
        <dbReference type="ARBA" id="ARBA00007362"/>
    </source>
</evidence>
<comment type="subcellular location">
    <subcellularLocation>
        <location evidence="1">Membrane</location>
        <topology evidence="1">Multi-pass membrane protein</topology>
    </subcellularLocation>
</comment>
<dbReference type="GO" id="GO:0016020">
    <property type="term" value="C:membrane"/>
    <property type="evidence" value="ECO:0007669"/>
    <property type="project" value="UniProtKB-SubCell"/>
</dbReference>
<dbReference type="PANTHER" id="PTHR32322:SF2">
    <property type="entry name" value="EAMA DOMAIN-CONTAINING PROTEIN"/>
    <property type="match status" value="1"/>
</dbReference>
<evidence type="ECO:0000256" key="3">
    <source>
        <dbReference type="ARBA" id="ARBA00022692"/>
    </source>
</evidence>
<feature type="domain" description="EamA" evidence="8">
    <location>
        <begin position="171"/>
        <end position="304"/>
    </location>
</feature>
<feature type="transmembrane region" description="Helical" evidence="7">
    <location>
        <begin position="170"/>
        <end position="189"/>
    </location>
</feature>
<comment type="similarity">
    <text evidence="2">Belongs to the EamA transporter family.</text>
</comment>
<organism evidence="10 11">
    <name type="scientific">Nocardiopsis alba</name>
    <dbReference type="NCBI Taxonomy" id="53437"/>
    <lineage>
        <taxon>Bacteria</taxon>
        <taxon>Bacillati</taxon>
        <taxon>Actinomycetota</taxon>
        <taxon>Actinomycetes</taxon>
        <taxon>Streptosporangiales</taxon>
        <taxon>Nocardiopsidaceae</taxon>
        <taxon>Nocardiopsis</taxon>
    </lineage>
</organism>
<dbReference type="PANTHER" id="PTHR32322">
    <property type="entry name" value="INNER MEMBRANE TRANSPORTER"/>
    <property type="match status" value="1"/>
</dbReference>
<dbReference type="Pfam" id="PF00892">
    <property type="entry name" value="EamA"/>
    <property type="match status" value="2"/>
</dbReference>
<comment type="caution">
    <text evidence="10">The sequence shown here is derived from an EMBL/GenBank/DDBJ whole genome shotgun (WGS) entry which is preliminary data.</text>
</comment>
<evidence type="ECO:0000259" key="8">
    <source>
        <dbReference type="Pfam" id="PF00892"/>
    </source>
</evidence>
<keyword evidence="3 7" id="KW-0812">Transmembrane</keyword>
<feature type="transmembrane region" description="Helical" evidence="7">
    <location>
        <begin position="139"/>
        <end position="158"/>
    </location>
</feature>
<evidence type="ECO:0000256" key="6">
    <source>
        <dbReference type="SAM" id="MobiDB-lite"/>
    </source>
</evidence>
<keyword evidence="4 7" id="KW-1133">Transmembrane helix</keyword>
<dbReference type="InterPro" id="IPR000620">
    <property type="entry name" value="EamA_dom"/>
</dbReference>
<name>A0A7K2IMH2_9ACTN</name>
<evidence type="ECO:0000313" key="11">
    <source>
        <dbReference type="Proteomes" id="UP000467124"/>
    </source>
</evidence>
<evidence type="ECO:0000313" key="9">
    <source>
        <dbReference type="EMBL" id="MFB8767257.1"/>
    </source>
</evidence>
<sequence length="315" mass="32089">MPEHTSSTTPQRSKRPLNHRVGGPLPILGAAVLWGTTGTAASFAPENAHAAAIGSAGLVLGGLLLFLTGRGSTALLRHSDRRTRGALLLGSIAVAGYPLSFYPAVAHAGVAVGTVITLGCAPVFAGLAAWVLERVRPDLRWTLATIAAVLGCAVLVLGPDLVGTPAPVHPLGVLLALVAGFSYALYTIIAQRLIRRGHPSGAVMGTMFAGGGLLVLPVVAATGAAWLATLDGALVALYLALFTVFLAYRLFGHGLRRTSATTATTLSLAEPAVAAVLGVALVGERLPPISWSGLVVLALGLAILKAPSRSKRPSP</sequence>
<dbReference type="SUPFAM" id="SSF103481">
    <property type="entry name" value="Multidrug resistance efflux transporter EmrE"/>
    <property type="match status" value="2"/>
</dbReference>
<feature type="domain" description="EamA" evidence="8">
    <location>
        <begin position="27"/>
        <end position="156"/>
    </location>
</feature>
<evidence type="ECO:0000256" key="1">
    <source>
        <dbReference type="ARBA" id="ARBA00004141"/>
    </source>
</evidence>
<dbReference type="InterPro" id="IPR037185">
    <property type="entry name" value="EmrE-like"/>
</dbReference>
<dbReference type="Proteomes" id="UP001585053">
    <property type="component" value="Unassembled WGS sequence"/>
</dbReference>
<evidence type="ECO:0000256" key="4">
    <source>
        <dbReference type="ARBA" id="ARBA00022989"/>
    </source>
</evidence>
<dbReference type="AlphaFoldDB" id="A0A7K2IMH2"/>
<dbReference type="EMBL" id="WWHY01000001">
    <property type="protein sequence ID" value="MYR30974.1"/>
    <property type="molecule type" value="Genomic_DNA"/>
</dbReference>
<dbReference type="InterPro" id="IPR050638">
    <property type="entry name" value="AA-Vitamin_Transporters"/>
</dbReference>